<dbReference type="AlphaFoldDB" id="A0A4P6XFD1"/>
<feature type="region of interest" description="Disordered" evidence="1">
    <location>
        <begin position="134"/>
        <end position="161"/>
    </location>
</feature>
<keyword evidence="3" id="KW-1185">Reference proteome</keyword>
<proteinExistence type="predicted"/>
<sequence length="161" mass="18541">MGLIYRDFRNVREDLSRIIEIACLLYLKTLGAEVEILTNCDCLNVIWHAWTTLLKNGYMSQFIPRAVSSGENTDSVTALPISLIKLHLVYWPKNKRDAFECDFLFNSKHEGIELQILRRKSDSAWLVMSISSQRGGQSGQCRHKHHLQRDDSEYGEAISRV</sequence>
<gene>
    <name evidence="2" type="ORF">METSCH_A06910</name>
</gene>
<reference evidence="3" key="1">
    <citation type="submission" date="2019-03" db="EMBL/GenBank/DDBJ databases">
        <title>Snf2 controls pulcherriminic acid biosynthesis and connects pigmentation and antifungal activity of the yeast Metschnikowia pulcherrima.</title>
        <authorList>
            <person name="Gore-Lloyd D."/>
            <person name="Sumann I."/>
            <person name="Brachmann A.O."/>
            <person name="Schneeberger K."/>
            <person name="Ortiz-Merino R.A."/>
            <person name="Moreno-Beltran M."/>
            <person name="Schlaefli M."/>
            <person name="Kirner P."/>
            <person name="Santos Kron A."/>
            <person name="Wolfe K.H."/>
            <person name="Piel J."/>
            <person name="Ahrens C.H."/>
            <person name="Henk D."/>
            <person name="Freimoser F.M."/>
        </authorList>
    </citation>
    <scope>NUCLEOTIDE SEQUENCE [LARGE SCALE GENOMIC DNA]</scope>
    <source>
        <strain evidence="3">APC 1.2</strain>
    </source>
</reference>
<dbReference type="EMBL" id="CP034456">
    <property type="protein sequence ID" value="QBM86057.1"/>
    <property type="molecule type" value="Genomic_DNA"/>
</dbReference>
<dbReference type="Proteomes" id="UP000292447">
    <property type="component" value="Chromosome I"/>
</dbReference>
<name>A0A4P6XFD1_9ASCO</name>
<evidence type="ECO:0000313" key="3">
    <source>
        <dbReference type="Proteomes" id="UP000292447"/>
    </source>
</evidence>
<accession>A0A4P6XFD1</accession>
<protein>
    <submittedName>
        <fullName evidence="2">Uncharacterized protein</fullName>
    </submittedName>
</protein>
<organism evidence="2 3">
    <name type="scientific">Metschnikowia aff. pulcherrima</name>
    <dbReference type="NCBI Taxonomy" id="2163413"/>
    <lineage>
        <taxon>Eukaryota</taxon>
        <taxon>Fungi</taxon>
        <taxon>Dikarya</taxon>
        <taxon>Ascomycota</taxon>
        <taxon>Saccharomycotina</taxon>
        <taxon>Pichiomycetes</taxon>
        <taxon>Metschnikowiaceae</taxon>
        <taxon>Metschnikowia</taxon>
    </lineage>
</organism>
<evidence type="ECO:0000256" key="1">
    <source>
        <dbReference type="SAM" id="MobiDB-lite"/>
    </source>
</evidence>
<evidence type="ECO:0000313" key="2">
    <source>
        <dbReference type="EMBL" id="QBM86057.1"/>
    </source>
</evidence>